<keyword evidence="3" id="KW-1185">Reference proteome</keyword>
<dbReference type="PANTHER" id="PTHR31672">
    <property type="entry name" value="BNACNNG10540D PROTEIN"/>
    <property type="match status" value="1"/>
</dbReference>
<gene>
    <name evidence="2" type="ORF">STAS_30507</name>
</gene>
<dbReference type="InterPro" id="IPR017451">
    <property type="entry name" value="F-box-assoc_interact_dom"/>
</dbReference>
<dbReference type="InterPro" id="IPR050796">
    <property type="entry name" value="SCF_F-box_component"/>
</dbReference>
<feature type="domain" description="F-box associated beta-propeller type 3" evidence="1">
    <location>
        <begin position="115"/>
        <end position="337"/>
    </location>
</feature>
<reference evidence="3" key="1">
    <citation type="journal article" date="2019" name="Curr. Biol.">
        <title>Genome Sequence of Striga asiatica Provides Insight into the Evolution of Plant Parasitism.</title>
        <authorList>
            <person name="Yoshida S."/>
            <person name="Kim S."/>
            <person name="Wafula E.K."/>
            <person name="Tanskanen J."/>
            <person name="Kim Y.M."/>
            <person name="Honaas L."/>
            <person name="Yang Z."/>
            <person name="Spallek T."/>
            <person name="Conn C.E."/>
            <person name="Ichihashi Y."/>
            <person name="Cheong K."/>
            <person name="Cui S."/>
            <person name="Der J.P."/>
            <person name="Gundlach H."/>
            <person name="Jiao Y."/>
            <person name="Hori C."/>
            <person name="Ishida J.K."/>
            <person name="Kasahara H."/>
            <person name="Kiba T."/>
            <person name="Kim M.S."/>
            <person name="Koo N."/>
            <person name="Laohavisit A."/>
            <person name="Lee Y.H."/>
            <person name="Lumba S."/>
            <person name="McCourt P."/>
            <person name="Mortimer J.C."/>
            <person name="Mutuku J.M."/>
            <person name="Nomura T."/>
            <person name="Sasaki-Sekimoto Y."/>
            <person name="Seto Y."/>
            <person name="Wang Y."/>
            <person name="Wakatake T."/>
            <person name="Sakakibara H."/>
            <person name="Demura T."/>
            <person name="Yamaguchi S."/>
            <person name="Yoneyama K."/>
            <person name="Manabe R.I."/>
            <person name="Nelson D.C."/>
            <person name="Schulman A.H."/>
            <person name="Timko M.P."/>
            <person name="dePamphilis C.W."/>
            <person name="Choi D."/>
            <person name="Shirasu K."/>
        </authorList>
    </citation>
    <scope>NUCLEOTIDE SEQUENCE [LARGE SCALE GENOMIC DNA]</scope>
    <source>
        <strain evidence="3">cv. UVA1</strain>
    </source>
</reference>
<dbReference type="Proteomes" id="UP000325081">
    <property type="component" value="Unassembled WGS sequence"/>
</dbReference>
<dbReference type="InterPro" id="IPR013187">
    <property type="entry name" value="F-box-assoc_dom_typ3"/>
</dbReference>
<comment type="caution">
    <text evidence="2">The sequence shown here is derived from an EMBL/GenBank/DDBJ whole genome shotgun (WGS) entry which is preliminary data.</text>
</comment>
<dbReference type="EMBL" id="BKCP01010514">
    <property type="protein sequence ID" value="GER53022.1"/>
    <property type="molecule type" value="Genomic_DNA"/>
</dbReference>
<dbReference type="Pfam" id="PF08268">
    <property type="entry name" value="FBA_3"/>
    <property type="match status" value="1"/>
</dbReference>
<accession>A0A5A7R6H5</accession>
<sequence>MASINLNPNPLLKPSSFSVGRKKNPSFNFKPSSFPISLNKNNKSKLNLCKTFSITDDKWLHTSLFQSKRRSKFIIAEQHPSKEKYRDFSYVVVSIDKEDLEPRLLNKIDSPDRVYLPHESCNGLILLLYDGIWSSDPEIAKEALWNPTTNELKILPTSPASLDPRYETSNHNYFGFGYDSTTDDYKVIRFLMKRSNLRCSLAVAELYSLKTNSWKRVNFRPYTFHPCGDPFMKINANGTYYWLNNVNHNVDRNFIQSFNFVTEKFESYRVPMPPREKLEKFCHKRLVEYCGSLGLLASTCVLVDDVKHYGLQLWVWDDVSLSWSLESTFIVDKMRSFMGLFENDKLFYRQPGGDLTVQDCAMDTVMNISNVCTHKVNIVFPFVENYVSLSSHGK</sequence>
<evidence type="ECO:0000313" key="3">
    <source>
        <dbReference type="Proteomes" id="UP000325081"/>
    </source>
</evidence>
<dbReference type="OrthoDB" id="809368at2759"/>
<evidence type="ECO:0000259" key="1">
    <source>
        <dbReference type="Pfam" id="PF08268"/>
    </source>
</evidence>
<organism evidence="2 3">
    <name type="scientific">Striga asiatica</name>
    <name type="common">Asiatic witchweed</name>
    <name type="synonym">Buchnera asiatica</name>
    <dbReference type="NCBI Taxonomy" id="4170"/>
    <lineage>
        <taxon>Eukaryota</taxon>
        <taxon>Viridiplantae</taxon>
        <taxon>Streptophyta</taxon>
        <taxon>Embryophyta</taxon>
        <taxon>Tracheophyta</taxon>
        <taxon>Spermatophyta</taxon>
        <taxon>Magnoliopsida</taxon>
        <taxon>eudicotyledons</taxon>
        <taxon>Gunneridae</taxon>
        <taxon>Pentapetalae</taxon>
        <taxon>asterids</taxon>
        <taxon>lamiids</taxon>
        <taxon>Lamiales</taxon>
        <taxon>Orobanchaceae</taxon>
        <taxon>Buchnereae</taxon>
        <taxon>Striga</taxon>
    </lineage>
</organism>
<evidence type="ECO:0000313" key="2">
    <source>
        <dbReference type="EMBL" id="GER53022.1"/>
    </source>
</evidence>
<proteinExistence type="predicted"/>
<name>A0A5A7R6H5_STRAF</name>
<dbReference type="PANTHER" id="PTHR31672:SF13">
    <property type="entry name" value="F-BOX PROTEIN CPR30-LIKE"/>
    <property type="match status" value="1"/>
</dbReference>
<protein>
    <submittedName>
        <fullName evidence="2">F-box family protein</fullName>
    </submittedName>
</protein>
<dbReference type="AlphaFoldDB" id="A0A5A7R6H5"/>
<dbReference type="NCBIfam" id="TIGR01640">
    <property type="entry name" value="F_box_assoc_1"/>
    <property type="match status" value="1"/>
</dbReference>